<accession>A0AAW0MWB0</accession>
<evidence type="ECO:0000256" key="1">
    <source>
        <dbReference type="ARBA" id="ARBA00006484"/>
    </source>
</evidence>
<evidence type="ECO:0008006" key="6">
    <source>
        <dbReference type="Google" id="ProtNLM"/>
    </source>
</evidence>
<dbReference type="InterPro" id="IPR036291">
    <property type="entry name" value="NAD(P)-bd_dom_sf"/>
</dbReference>
<dbReference type="SUPFAM" id="SSF51735">
    <property type="entry name" value="NAD(P)-binding Rossmann-fold domains"/>
    <property type="match status" value="1"/>
</dbReference>
<dbReference type="Pfam" id="PF00106">
    <property type="entry name" value="adh_short"/>
    <property type="match status" value="1"/>
</dbReference>
<evidence type="ECO:0000313" key="4">
    <source>
        <dbReference type="EMBL" id="KAK7880765.1"/>
    </source>
</evidence>
<dbReference type="PRINTS" id="PR00081">
    <property type="entry name" value="GDHRDH"/>
</dbReference>
<evidence type="ECO:0000313" key="5">
    <source>
        <dbReference type="Proteomes" id="UP001460270"/>
    </source>
</evidence>
<proteinExistence type="inferred from homology"/>
<evidence type="ECO:0000256" key="2">
    <source>
        <dbReference type="ARBA" id="ARBA00023002"/>
    </source>
</evidence>
<dbReference type="InterPro" id="IPR002347">
    <property type="entry name" value="SDR_fam"/>
</dbReference>
<reference evidence="5" key="1">
    <citation type="submission" date="2024-04" db="EMBL/GenBank/DDBJ databases">
        <title>Salinicola lusitanus LLJ914,a marine bacterium isolated from the Okinawa Trough.</title>
        <authorList>
            <person name="Li J."/>
        </authorList>
    </citation>
    <scope>NUCLEOTIDE SEQUENCE [LARGE SCALE GENOMIC DNA]</scope>
</reference>
<dbReference type="EMBL" id="JBBPFD010000051">
    <property type="protein sequence ID" value="KAK7880765.1"/>
    <property type="molecule type" value="Genomic_DNA"/>
</dbReference>
<dbReference type="InterPro" id="IPR020904">
    <property type="entry name" value="Sc_DH/Rdtase_CS"/>
</dbReference>
<dbReference type="GO" id="GO:0008202">
    <property type="term" value="P:steroid metabolic process"/>
    <property type="evidence" value="ECO:0007669"/>
    <property type="project" value="TreeGrafter"/>
</dbReference>
<name>A0AAW0MWB0_9GOBI</name>
<feature type="non-terminal residue" evidence="4">
    <location>
        <position position="1"/>
    </location>
</feature>
<dbReference type="AlphaFoldDB" id="A0AAW0MWB0"/>
<evidence type="ECO:0000256" key="3">
    <source>
        <dbReference type="RuleBase" id="RU000363"/>
    </source>
</evidence>
<dbReference type="PRINTS" id="PR00080">
    <property type="entry name" value="SDRFAMILY"/>
</dbReference>
<comment type="caution">
    <text evidence="4">The sequence shown here is derived from an EMBL/GenBank/DDBJ whole genome shotgun (WGS) entry which is preliminary data.</text>
</comment>
<dbReference type="PANTHER" id="PTHR43313">
    <property type="entry name" value="SHORT-CHAIN DEHYDROGENASE/REDUCTASE FAMILY 9C"/>
    <property type="match status" value="1"/>
</dbReference>
<organism evidence="4 5">
    <name type="scientific">Mugilogobius chulae</name>
    <name type="common">yellowstripe goby</name>
    <dbReference type="NCBI Taxonomy" id="88201"/>
    <lineage>
        <taxon>Eukaryota</taxon>
        <taxon>Metazoa</taxon>
        <taxon>Chordata</taxon>
        <taxon>Craniata</taxon>
        <taxon>Vertebrata</taxon>
        <taxon>Euteleostomi</taxon>
        <taxon>Actinopterygii</taxon>
        <taxon>Neopterygii</taxon>
        <taxon>Teleostei</taxon>
        <taxon>Neoteleostei</taxon>
        <taxon>Acanthomorphata</taxon>
        <taxon>Gobiaria</taxon>
        <taxon>Gobiiformes</taxon>
        <taxon>Gobioidei</taxon>
        <taxon>Gobiidae</taxon>
        <taxon>Gobionellinae</taxon>
        <taxon>Mugilogobius</taxon>
    </lineage>
</organism>
<dbReference type="PROSITE" id="PS00061">
    <property type="entry name" value="ADH_SHORT"/>
    <property type="match status" value="1"/>
</dbReference>
<sequence length="291" mass="31736">TGCDTGFGHALALRLARLGVQVFAGVLDPKGPGAQSLTKQEPERITVLHMDVTDPEHIARVKEQVKKQLGDKGLWGLVNNAGLLLCPVDVELQTMSGYRRLMEVNFLSAVAVTQTFLPLIRRAKGRVVNISSLAGEVPMPHYSAYSSTKAALSSFSRILRMEMLQWGVHVALIQPTGFKTKIFGSSEDFSRYQQQLLSDTSPDVLQDYGPDYISSLVHYLASASQKVLQDVTPVLESMEHALLSTRPKALYSPGQGAGCCLFSTDSCPRPRLTGSFGAWSKTRVGPARSRT</sequence>
<dbReference type="Proteomes" id="UP001460270">
    <property type="component" value="Unassembled WGS sequence"/>
</dbReference>
<gene>
    <name evidence="4" type="ORF">WMY93_032578</name>
</gene>
<protein>
    <recommendedName>
        <fullName evidence="6">Hydroxysteroid (17-beta) dehydrogenase 2</fullName>
    </recommendedName>
</protein>
<comment type="similarity">
    <text evidence="1 3">Belongs to the short-chain dehydrogenases/reductases (SDR) family.</text>
</comment>
<dbReference type="PANTHER" id="PTHR43313:SF3">
    <property type="entry name" value="17-BETA-HYDROXYSTEROID DEHYDROGENASE TYPE 2"/>
    <property type="match status" value="1"/>
</dbReference>
<dbReference type="Gene3D" id="3.40.50.720">
    <property type="entry name" value="NAD(P)-binding Rossmann-like Domain"/>
    <property type="match status" value="1"/>
</dbReference>
<dbReference type="GO" id="GO:0016491">
    <property type="term" value="F:oxidoreductase activity"/>
    <property type="evidence" value="ECO:0007669"/>
    <property type="project" value="UniProtKB-KW"/>
</dbReference>
<keyword evidence="5" id="KW-1185">Reference proteome</keyword>
<keyword evidence="2" id="KW-0560">Oxidoreductase</keyword>